<sequence>MDKAAIVRKTHKGEEELRSRAHGLAKELRHVLILVDGRSSVEQLAEKGGEDWDVQGRLVELAREGFVSIDGMSAEVLESDIAGIRDQLVLIAQDVLGEDATKVVQKLNAAPETREGLLKVTAQCKKLVLLLIDEDKAEELERRCQGALAVL</sequence>
<dbReference type="OrthoDB" id="8965824at2"/>
<evidence type="ECO:0000313" key="1">
    <source>
        <dbReference type="EMBL" id="SCZ52116.1"/>
    </source>
</evidence>
<dbReference type="Proteomes" id="UP000199648">
    <property type="component" value="Unassembled WGS sequence"/>
</dbReference>
<dbReference type="STRING" id="415747.SAMN03097708_00673"/>
<evidence type="ECO:0000313" key="2">
    <source>
        <dbReference type="Proteomes" id="UP000199648"/>
    </source>
</evidence>
<protein>
    <submittedName>
        <fullName evidence="1">Uncharacterized protein</fullName>
    </submittedName>
</protein>
<accession>A0A1G5PS21</accession>
<name>A0A1G5PS21_9GAMM</name>
<dbReference type="EMBL" id="FMWD01000002">
    <property type="protein sequence ID" value="SCZ52116.1"/>
    <property type="molecule type" value="Genomic_DNA"/>
</dbReference>
<dbReference type="RefSeq" id="WP_092992617.1">
    <property type="nucleotide sequence ID" value="NZ_FMWD01000002.1"/>
</dbReference>
<dbReference type="AlphaFoldDB" id="A0A1G5PS21"/>
<organism evidence="1 2">
    <name type="scientific">Thiohalomonas denitrificans</name>
    <dbReference type="NCBI Taxonomy" id="415747"/>
    <lineage>
        <taxon>Bacteria</taxon>
        <taxon>Pseudomonadati</taxon>
        <taxon>Pseudomonadota</taxon>
        <taxon>Gammaproteobacteria</taxon>
        <taxon>Thiohalomonadales</taxon>
        <taxon>Thiohalomonadaceae</taxon>
        <taxon>Thiohalomonas</taxon>
    </lineage>
</organism>
<proteinExistence type="predicted"/>
<reference evidence="1 2" key="1">
    <citation type="submission" date="2016-10" db="EMBL/GenBank/DDBJ databases">
        <authorList>
            <person name="de Groot N.N."/>
        </authorList>
    </citation>
    <scope>NUCLEOTIDE SEQUENCE [LARGE SCALE GENOMIC DNA]</scope>
    <source>
        <strain evidence="1 2">HLD2</strain>
    </source>
</reference>
<keyword evidence="2" id="KW-1185">Reference proteome</keyword>
<gene>
    <name evidence="1" type="ORF">SAMN03097708_00673</name>
</gene>